<organism evidence="2 3">
    <name type="scientific">Sistotremastrum niveocremeum HHB9708</name>
    <dbReference type="NCBI Taxonomy" id="1314777"/>
    <lineage>
        <taxon>Eukaryota</taxon>
        <taxon>Fungi</taxon>
        <taxon>Dikarya</taxon>
        <taxon>Basidiomycota</taxon>
        <taxon>Agaricomycotina</taxon>
        <taxon>Agaricomycetes</taxon>
        <taxon>Sistotremastrales</taxon>
        <taxon>Sistotremastraceae</taxon>
        <taxon>Sertulicium</taxon>
        <taxon>Sertulicium niveocremeum</taxon>
    </lineage>
</organism>
<reference evidence="2 3" key="1">
    <citation type="journal article" date="2016" name="Mol. Biol. Evol.">
        <title>Comparative Genomics of Early-Diverging Mushroom-Forming Fungi Provides Insights into the Origins of Lignocellulose Decay Capabilities.</title>
        <authorList>
            <person name="Nagy L.G."/>
            <person name="Riley R."/>
            <person name="Tritt A."/>
            <person name="Adam C."/>
            <person name="Daum C."/>
            <person name="Floudas D."/>
            <person name="Sun H."/>
            <person name="Yadav J.S."/>
            <person name="Pangilinan J."/>
            <person name="Larsson K.H."/>
            <person name="Matsuura K."/>
            <person name="Barry K."/>
            <person name="Labutti K."/>
            <person name="Kuo R."/>
            <person name="Ohm R.A."/>
            <person name="Bhattacharya S.S."/>
            <person name="Shirouzu T."/>
            <person name="Yoshinaga Y."/>
            <person name="Martin F.M."/>
            <person name="Grigoriev I.V."/>
            <person name="Hibbett D.S."/>
        </authorList>
    </citation>
    <scope>NUCLEOTIDE SEQUENCE [LARGE SCALE GENOMIC DNA]</scope>
    <source>
        <strain evidence="2 3">HHB9708</strain>
    </source>
</reference>
<dbReference type="EMBL" id="KV419456">
    <property type="protein sequence ID" value="KZS87132.1"/>
    <property type="molecule type" value="Genomic_DNA"/>
</dbReference>
<evidence type="ECO:0000313" key="3">
    <source>
        <dbReference type="Proteomes" id="UP000076722"/>
    </source>
</evidence>
<evidence type="ECO:0000256" key="1">
    <source>
        <dbReference type="SAM" id="MobiDB-lite"/>
    </source>
</evidence>
<dbReference type="AlphaFoldDB" id="A0A164MX70"/>
<keyword evidence="3" id="KW-1185">Reference proteome</keyword>
<sequence>MRIIDLRLSHVDKTVAAQVKAFEKYSTHAKPNNTVLHRLGSNSKRSSLKANKAMERKEANAAVVRLEEQLAGTQQEKAAAQQKQKDLQQAEKNLKSQIGDLPKKAKGKGREKGKVLIDLVTDEDVAEREVLNVDDDTEAAAPPPLYLDPASSSNRNLLPDFLNLEPLGELPAGFQPDLSQSEFDELFGSWGPCLD</sequence>
<proteinExistence type="predicted"/>
<dbReference type="Proteomes" id="UP000076722">
    <property type="component" value="Unassembled WGS sequence"/>
</dbReference>
<evidence type="ECO:0000313" key="2">
    <source>
        <dbReference type="EMBL" id="KZS87132.1"/>
    </source>
</evidence>
<accession>A0A164MX70</accession>
<feature type="compositionally biased region" description="Basic and acidic residues" evidence="1">
    <location>
        <begin position="83"/>
        <end position="94"/>
    </location>
</feature>
<gene>
    <name evidence="2" type="ORF">SISNIDRAFT_471228</name>
</gene>
<feature type="region of interest" description="Disordered" evidence="1">
    <location>
        <begin position="75"/>
        <end position="109"/>
    </location>
</feature>
<name>A0A164MX70_9AGAM</name>
<protein>
    <submittedName>
        <fullName evidence="2">Uncharacterized protein</fullName>
    </submittedName>
</protein>